<feature type="region of interest" description="Disordered" evidence="1">
    <location>
        <begin position="57"/>
        <end position="77"/>
    </location>
</feature>
<keyword evidence="3" id="KW-1185">Reference proteome</keyword>
<proteinExistence type="predicted"/>
<reference evidence="2 3" key="1">
    <citation type="journal article" date="2019" name="ISME J.">
        <title>Candidatus Macondimonas diazotrophica, a novel gammaproteobacterial genus dominating crude-oil-contaminated coastal sediments.</title>
        <authorList>
            <person name="Karthikeyan S."/>
            <person name="Konstantinidis K."/>
        </authorList>
    </citation>
    <scope>NUCLEOTIDE SEQUENCE [LARGE SCALE GENOMIC DNA]</scope>
    <source>
        <strain evidence="2 3">KTK01</strain>
    </source>
</reference>
<dbReference type="OrthoDB" id="5297106at2"/>
<accession>A0A4Z0F7B2</accession>
<dbReference type="InterPro" id="IPR008651">
    <property type="entry name" value="Uncharacterised_HicB"/>
</dbReference>
<feature type="compositionally biased region" description="Low complexity" evidence="1">
    <location>
        <begin position="57"/>
        <end position="68"/>
    </location>
</feature>
<dbReference type="EMBL" id="SRIO01000024">
    <property type="protein sequence ID" value="TFZ81405.1"/>
    <property type="molecule type" value="Genomic_DNA"/>
</dbReference>
<sequence>MAFLLRLEPDLHARAASQAAELDLSLNRFIAVVLEDYLRRIGDDRPILSIARAAGPAAAVKAAPAASPRRPKRRKRR</sequence>
<name>A0A4Z0F7B2_9GAMM</name>
<dbReference type="SUPFAM" id="SSF47598">
    <property type="entry name" value="Ribbon-helix-helix"/>
    <property type="match status" value="1"/>
</dbReference>
<dbReference type="InterPro" id="IPR010985">
    <property type="entry name" value="Ribbon_hlx_hlx"/>
</dbReference>
<comment type="caution">
    <text evidence="2">The sequence shown here is derived from an EMBL/GenBank/DDBJ whole genome shotgun (WGS) entry which is preliminary data.</text>
</comment>
<evidence type="ECO:0000313" key="3">
    <source>
        <dbReference type="Proteomes" id="UP000297890"/>
    </source>
</evidence>
<dbReference type="Pfam" id="PF05534">
    <property type="entry name" value="HicB"/>
    <property type="match status" value="1"/>
</dbReference>
<gene>
    <name evidence="2" type="ORF">E4680_12575</name>
</gene>
<evidence type="ECO:0000313" key="2">
    <source>
        <dbReference type="EMBL" id="TFZ81405.1"/>
    </source>
</evidence>
<evidence type="ECO:0000256" key="1">
    <source>
        <dbReference type="SAM" id="MobiDB-lite"/>
    </source>
</evidence>
<dbReference type="GO" id="GO:0006355">
    <property type="term" value="P:regulation of DNA-templated transcription"/>
    <property type="evidence" value="ECO:0007669"/>
    <property type="project" value="InterPro"/>
</dbReference>
<dbReference type="Proteomes" id="UP000297890">
    <property type="component" value="Unassembled WGS sequence"/>
</dbReference>
<dbReference type="AlphaFoldDB" id="A0A4Z0F7B2"/>
<organism evidence="2 3">
    <name type="scientific">Candidatus Macondimonas diazotrophica</name>
    <dbReference type="NCBI Taxonomy" id="2305248"/>
    <lineage>
        <taxon>Bacteria</taxon>
        <taxon>Pseudomonadati</taxon>
        <taxon>Pseudomonadota</taxon>
        <taxon>Gammaproteobacteria</taxon>
        <taxon>Chromatiales</taxon>
        <taxon>Ectothiorhodospiraceae</taxon>
        <taxon>Candidatus Macondimonas</taxon>
    </lineage>
</organism>
<protein>
    <submittedName>
        <fullName evidence="2">Toxin-antitoxin system HicB family antitoxin</fullName>
    </submittedName>
</protein>